<sequence>MAKEKTYLSKPWLDAWKEACALTSPAKIVIPKGIYFLSIATLEGPCTAPSELQVEGTEFSTAREPLLIKGKVAKSMIIVIHFLFKQFHVNVLGCKNITFGHFTVSAPGESPNTDGIHIGRSDEVNVLNTEIKIGDDCVLMGDGSKNFVINGVTCGPGHGISIGSLGLFKNEEPVHGVIEESKVKLSNINFKNIHGTSALPEAIKIICSTTLPCENVELANIEITHSGPTRPAVSQCLNVKP</sequence>
<dbReference type="AlphaFoldDB" id="A0A7J9D4C1"/>
<protein>
    <recommendedName>
        <fullName evidence="12">Polygalacturonase-like</fullName>
    </recommendedName>
</protein>
<keyword evidence="5 9" id="KW-0378">Hydrolase</keyword>
<evidence type="ECO:0000256" key="5">
    <source>
        <dbReference type="ARBA" id="ARBA00022801"/>
    </source>
</evidence>
<evidence type="ECO:0000256" key="6">
    <source>
        <dbReference type="ARBA" id="ARBA00023295"/>
    </source>
</evidence>
<dbReference type="Pfam" id="PF00295">
    <property type="entry name" value="Glyco_hydro_28"/>
    <property type="match status" value="2"/>
</dbReference>
<evidence type="ECO:0000313" key="10">
    <source>
        <dbReference type="EMBL" id="MBA0755404.1"/>
    </source>
</evidence>
<evidence type="ECO:0000256" key="1">
    <source>
        <dbReference type="ARBA" id="ARBA00004191"/>
    </source>
</evidence>
<evidence type="ECO:0000256" key="9">
    <source>
        <dbReference type="RuleBase" id="RU361169"/>
    </source>
</evidence>
<gene>
    <name evidence="10" type="ORF">Gogos_021200</name>
</gene>
<dbReference type="OrthoDB" id="995363at2759"/>
<keyword evidence="3" id="KW-0134">Cell wall</keyword>
<proteinExistence type="inferred from homology"/>
<accession>A0A7J9D4C1</accession>
<keyword evidence="7" id="KW-0961">Cell wall biogenesis/degradation</keyword>
<dbReference type="SUPFAM" id="SSF51126">
    <property type="entry name" value="Pectin lyase-like"/>
    <property type="match status" value="1"/>
</dbReference>
<dbReference type="GO" id="GO:0004650">
    <property type="term" value="F:polygalacturonase activity"/>
    <property type="evidence" value="ECO:0007669"/>
    <property type="project" value="InterPro"/>
</dbReference>
<dbReference type="InterPro" id="IPR012334">
    <property type="entry name" value="Pectin_lyas_fold"/>
</dbReference>
<comment type="similarity">
    <text evidence="2 9">Belongs to the glycosyl hydrolase 28 family.</text>
</comment>
<name>A0A7J9D4C1_GOSGO</name>
<dbReference type="GO" id="GO:0005975">
    <property type="term" value="P:carbohydrate metabolic process"/>
    <property type="evidence" value="ECO:0007669"/>
    <property type="project" value="InterPro"/>
</dbReference>
<comment type="subcellular location">
    <subcellularLocation>
        <location evidence="1">Secreted</location>
        <location evidence="1">Cell wall</location>
    </subcellularLocation>
</comment>
<evidence type="ECO:0008006" key="12">
    <source>
        <dbReference type="Google" id="ProtNLM"/>
    </source>
</evidence>
<dbReference type="InterPro" id="IPR000743">
    <property type="entry name" value="Glyco_hydro_28"/>
</dbReference>
<dbReference type="InterPro" id="IPR011050">
    <property type="entry name" value="Pectin_lyase_fold/virulence"/>
</dbReference>
<dbReference type="EMBL" id="JABEZY010269444">
    <property type="protein sequence ID" value="MBA0755404.1"/>
    <property type="molecule type" value="Genomic_DNA"/>
</dbReference>
<evidence type="ECO:0000256" key="8">
    <source>
        <dbReference type="PROSITE-ProRule" id="PRU10052"/>
    </source>
</evidence>
<keyword evidence="6 9" id="KW-0326">Glycosidase</keyword>
<evidence type="ECO:0000313" key="11">
    <source>
        <dbReference type="Proteomes" id="UP000593579"/>
    </source>
</evidence>
<dbReference type="GO" id="GO:0071555">
    <property type="term" value="P:cell wall organization"/>
    <property type="evidence" value="ECO:0007669"/>
    <property type="project" value="UniProtKB-KW"/>
</dbReference>
<keyword evidence="4" id="KW-0964">Secreted</keyword>
<evidence type="ECO:0000256" key="7">
    <source>
        <dbReference type="ARBA" id="ARBA00023316"/>
    </source>
</evidence>
<keyword evidence="11" id="KW-1185">Reference proteome</keyword>
<comment type="caution">
    <text evidence="10">The sequence shown here is derived from an EMBL/GenBank/DDBJ whole genome shotgun (WGS) entry which is preliminary data.</text>
</comment>
<evidence type="ECO:0000256" key="3">
    <source>
        <dbReference type="ARBA" id="ARBA00022512"/>
    </source>
</evidence>
<evidence type="ECO:0000256" key="4">
    <source>
        <dbReference type="ARBA" id="ARBA00022525"/>
    </source>
</evidence>
<evidence type="ECO:0000256" key="2">
    <source>
        <dbReference type="ARBA" id="ARBA00008834"/>
    </source>
</evidence>
<dbReference type="PANTHER" id="PTHR31375">
    <property type="match status" value="1"/>
</dbReference>
<dbReference type="Gene3D" id="2.160.20.10">
    <property type="entry name" value="Single-stranded right-handed beta-helix, Pectin lyase-like"/>
    <property type="match status" value="2"/>
</dbReference>
<dbReference type="PROSITE" id="PS00502">
    <property type="entry name" value="POLYGALACTURONASE"/>
    <property type="match status" value="1"/>
</dbReference>
<reference evidence="10 11" key="1">
    <citation type="journal article" date="2019" name="Genome Biol. Evol.">
        <title>Insights into the evolution of the New World diploid cottons (Gossypium, subgenus Houzingenia) based on genome sequencing.</title>
        <authorList>
            <person name="Grover C.E."/>
            <person name="Arick M.A. 2nd"/>
            <person name="Thrash A."/>
            <person name="Conover J.L."/>
            <person name="Sanders W.S."/>
            <person name="Peterson D.G."/>
            <person name="Frelichowski J.E."/>
            <person name="Scheffler J.A."/>
            <person name="Scheffler B.E."/>
            <person name="Wendel J.F."/>
        </authorList>
    </citation>
    <scope>NUCLEOTIDE SEQUENCE [LARGE SCALE GENOMIC DNA]</scope>
    <source>
        <strain evidence="10">5</strain>
        <tissue evidence="10">Leaf</tissue>
    </source>
</reference>
<feature type="non-terminal residue" evidence="10">
    <location>
        <position position="241"/>
    </location>
</feature>
<organism evidence="10 11">
    <name type="scientific">Gossypium gossypioides</name>
    <name type="common">Mexican cotton</name>
    <name type="synonym">Selera gossypioides</name>
    <dbReference type="NCBI Taxonomy" id="34282"/>
    <lineage>
        <taxon>Eukaryota</taxon>
        <taxon>Viridiplantae</taxon>
        <taxon>Streptophyta</taxon>
        <taxon>Embryophyta</taxon>
        <taxon>Tracheophyta</taxon>
        <taxon>Spermatophyta</taxon>
        <taxon>Magnoliopsida</taxon>
        <taxon>eudicotyledons</taxon>
        <taxon>Gunneridae</taxon>
        <taxon>Pentapetalae</taxon>
        <taxon>rosids</taxon>
        <taxon>malvids</taxon>
        <taxon>Malvales</taxon>
        <taxon>Malvaceae</taxon>
        <taxon>Malvoideae</taxon>
        <taxon>Gossypium</taxon>
    </lineage>
</organism>
<feature type="active site" evidence="8">
    <location>
        <position position="158"/>
    </location>
</feature>
<dbReference type="Proteomes" id="UP000593579">
    <property type="component" value="Unassembled WGS sequence"/>
</dbReference>